<feature type="compositionally biased region" description="Acidic residues" evidence="1">
    <location>
        <begin position="11"/>
        <end position="25"/>
    </location>
</feature>
<dbReference type="EMBL" id="KQ086167">
    <property type="protein sequence ID" value="KLO06988.1"/>
    <property type="molecule type" value="Genomic_DNA"/>
</dbReference>
<feature type="region of interest" description="Disordered" evidence="1">
    <location>
        <begin position="131"/>
        <end position="175"/>
    </location>
</feature>
<feature type="region of interest" description="Disordered" evidence="1">
    <location>
        <begin position="1"/>
        <end position="43"/>
    </location>
</feature>
<dbReference type="AlphaFoldDB" id="A0A0H2RC00"/>
<feature type="compositionally biased region" description="Basic and acidic residues" evidence="1">
    <location>
        <begin position="26"/>
        <end position="37"/>
    </location>
</feature>
<sequence>MCEHSERVSPGDDDGKEGDGDEDEQMSSRRGDGRGEYSELEEAEALGQTGLLRALRERSTRTDACPSSALPSLLPPLISIDTRTQLRDPWQFRRQTAAQTAVLLHCTHVRRALALALAKTKHEARYVQSARRPDVDAAARSPRLDELSIGLQQTHRKKLESDKGAKMDGKVYENE</sequence>
<reference evidence="2 3" key="1">
    <citation type="submission" date="2015-04" db="EMBL/GenBank/DDBJ databases">
        <title>Complete genome sequence of Schizopora paradoxa KUC8140, a cosmopolitan wood degrader in East Asia.</title>
        <authorList>
            <consortium name="DOE Joint Genome Institute"/>
            <person name="Min B."/>
            <person name="Park H."/>
            <person name="Jang Y."/>
            <person name="Kim J.-J."/>
            <person name="Kim K.H."/>
            <person name="Pangilinan J."/>
            <person name="Lipzen A."/>
            <person name="Riley R."/>
            <person name="Grigoriev I.V."/>
            <person name="Spatafora J.W."/>
            <person name="Choi I.-G."/>
        </authorList>
    </citation>
    <scope>NUCLEOTIDE SEQUENCE [LARGE SCALE GENOMIC DNA]</scope>
    <source>
        <strain evidence="2 3">KUC8140</strain>
    </source>
</reference>
<feature type="compositionally biased region" description="Basic and acidic residues" evidence="1">
    <location>
        <begin position="1"/>
        <end position="10"/>
    </location>
</feature>
<dbReference type="InParanoid" id="A0A0H2RC00"/>
<dbReference type="Proteomes" id="UP000053477">
    <property type="component" value="Unassembled WGS sequence"/>
</dbReference>
<organism evidence="2 3">
    <name type="scientific">Schizopora paradoxa</name>
    <dbReference type="NCBI Taxonomy" id="27342"/>
    <lineage>
        <taxon>Eukaryota</taxon>
        <taxon>Fungi</taxon>
        <taxon>Dikarya</taxon>
        <taxon>Basidiomycota</taxon>
        <taxon>Agaricomycotina</taxon>
        <taxon>Agaricomycetes</taxon>
        <taxon>Hymenochaetales</taxon>
        <taxon>Schizoporaceae</taxon>
        <taxon>Schizopora</taxon>
    </lineage>
</organism>
<proteinExistence type="predicted"/>
<gene>
    <name evidence="2" type="ORF">SCHPADRAFT_945631</name>
</gene>
<keyword evidence="3" id="KW-1185">Reference proteome</keyword>
<feature type="compositionally biased region" description="Basic and acidic residues" evidence="1">
    <location>
        <begin position="159"/>
        <end position="175"/>
    </location>
</feature>
<accession>A0A0H2RC00</accession>
<name>A0A0H2RC00_9AGAM</name>
<feature type="compositionally biased region" description="Basic and acidic residues" evidence="1">
    <location>
        <begin position="131"/>
        <end position="146"/>
    </location>
</feature>
<evidence type="ECO:0000313" key="3">
    <source>
        <dbReference type="Proteomes" id="UP000053477"/>
    </source>
</evidence>
<protein>
    <submittedName>
        <fullName evidence="2">Uncharacterized protein</fullName>
    </submittedName>
</protein>
<evidence type="ECO:0000256" key="1">
    <source>
        <dbReference type="SAM" id="MobiDB-lite"/>
    </source>
</evidence>
<evidence type="ECO:0000313" key="2">
    <source>
        <dbReference type="EMBL" id="KLO06988.1"/>
    </source>
</evidence>